<evidence type="ECO:0000313" key="1">
    <source>
        <dbReference type="EMBL" id="KAK1636556.1"/>
    </source>
</evidence>
<keyword evidence="2" id="KW-1185">Reference proteome</keyword>
<dbReference type="AlphaFoldDB" id="A0AAI9ZQY4"/>
<organism evidence="1 2">
    <name type="scientific">Colletotrichum phormii</name>
    <dbReference type="NCBI Taxonomy" id="359342"/>
    <lineage>
        <taxon>Eukaryota</taxon>
        <taxon>Fungi</taxon>
        <taxon>Dikarya</taxon>
        <taxon>Ascomycota</taxon>
        <taxon>Pezizomycotina</taxon>
        <taxon>Sordariomycetes</taxon>
        <taxon>Hypocreomycetidae</taxon>
        <taxon>Glomerellales</taxon>
        <taxon>Glomerellaceae</taxon>
        <taxon>Colletotrichum</taxon>
        <taxon>Colletotrichum acutatum species complex</taxon>
    </lineage>
</organism>
<proteinExistence type="predicted"/>
<reference evidence="1" key="1">
    <citation type="submission" date="2021-06" db="EMBL/GenBank/DDBJ databases">
        <title>Comparative genomics, transcriptomics and evolutionary studies reveal genomic signatures of adaptation to plant cell wall in hemibiotrophic fungi.</title>
        <authorList>
            <consortium name="DOE Joint Genome Institute"/>
            <person name="Baroncelli R."/>
            <person name="Diaz J.F."/>
            <person name="Benocci T."/>
            <person name="Peng M."/>
            <person name="Battaglia E."/>
            <person name="Haridas S."/>
            <person name="Andreopoulos W."/>
            <person name="Labutti K."/>
            <person name="Pangilinan J."/>
            <person name="Floch G.L."/>
            <person name="Makela M.R."/>
            <person name="Henrissat B."/>
            <person name="Grigoriev I.V."/>
            <person name="Crouch J.A."/>
            <person name="De Vries R.P."/>
            <person name="Sukno S.A."/>
            <person name="Thon M.R."/>
        </authorList>
    </citation>
    <scope>NUCLEOTIDE SEQUENCE</scope>
    <source>
        <strain evidence="1">CBS 102054</strain>
    </source>
</reference>
<dbReference type="RefSeq" id="XP_060445163.1">
    <property type="nucleotide sequence ID" value="XM_060582864.1"/>
</dbReference>
<name>A0AAI9ZQY4_9PEZI</name>
<protein>
    <submittedName>
        <fullName evidence="1">Uncharacterized protein</fullName>
    </submittedName>
</protein>
<dbReference type="GeneID" id="85467726"/>
<dbReference type="Proteomes" id="UP001243989">
    <property type="component" value="Unassembled WGS sequence"/>
</dbReference>
<comment type="caution">
    <text evidence="1">The sequence shown here is derived from an EMBL/GenBank/DDBJ whole genome shotgun (WGS) entry which is preliminary data.</text>
</comment>
<accession>A0AAI9ZQY4</accession>
<gene>
    <name evidence="1" type="ORF">BDP81DRAFT_24470</name>
</gene>
<sequence length="164" mass="17883">MLPAPWCRGQACALLRGESVAPCSSKIDGGLKPGYPAGVGTRVEVSRRPFRARNNTVKNLSRRNGLRQEPQFDDSLDFPFVEGCGRSEGFGDTNLGQKAAIPVPPFLFFVKNGLELTLDMLNFKHTACHNTAHDIASLPESPSTPNSLPGPFFSFPSRILTIIR</sequence>
<evidence type="ECO:0000313" key="2">
    <source>
        <dbReference type="Proteomes" id="UP001243989"/>
    </source>
</evidence>
<dbReference type="EMBL" id="JAHMHQ010000010">
    <property type="protein sequence ID" value="KAK1636556.1"/>
    <property type="molecule type" value="Genomic_DNA"/>
</dbReference>